<comment type="caution">
    <text evidence="1">The sequence shown here is derived from an EMBL/GenBank/DDBJ whole genome shotgun (WGS) entry which is preliminary data.</text>
</comment>
<gene>
    <name evidence="1" type="ORF">OIU77_008062</name>
</gene>
<dbReference type="EMBL" id="JAPFFI010000020">
    <property type="protein sequence ID" value="KAJ6340226.1"/>
    <property type="molecule type" value="Genomic_DNA"/>
</dbReference>
<reference evidence="1" key="2">
    <citation type="journal article" date="2023" name="Int. J. Mol. Sci.">
        <title>De Novo Assembly and Annotation of 11 Diverse Shrub Willow (Salix) Genomes Reveals Novel Gene Organization in Sex-Linked Regions.</title>
        <authorList>
            <person name="Hyden B."/>
            <person name="Feng K."/>
            <person name="Yates T.B."/>
            <person name="Jawdy S."/>
            <person name="Cereghino C."/>
            <person name="Smart L.B."/>
            <person name="Muchero W."/>
        </authorList>
    </citation>
    <scope>NUCLEOTIDE SEQUENCE</scope>
    <source>
        <tissue evidence="1">Shoot tip</tissue>
    </source>
</reference>
<protein>
    <submittedName>
        <fullName evidence="1">Uncharacterized protein</fullName>
    </submittedName>
</protein>
<keyword evidence="2" id="KW-1185">Reference proteome</keyword>
<proteinExistence type="predicted"/>
<evidence type="ECO:0000313" key="1">
    <source>
        <dbReference type="EMBL" id="KAJ6340226.1"/>
    </source>
</evidence>
<accession>A0ABQ9AID5</accession>
<sequence length="71" mass="8258">MKLISRSRREKKYTGLLFTPNKISTQKSEQQQIDKGDGARNFRKIIATCCTADFLVSSHDEKFPLKKTFFE</sequence>
<dbReference type="Proteomes" id="UP001141253">
    <property type="component" value="Chromosome 15W"/>
</dbReference>
<organism evidence="1 2">
    <name type="scientific">Salix suchowensis</name>
    <dbReference type="NCBI Taxonomy" id="1278906"/>
    <lineage>
        <taxon>Eukaryota</taxon>
        <taxon>Viridiplantae</taxon>
        <taxon>Streptophyta</taxon>
        <taxon>Embryophyta</taxon>
        <taxon>Tracheophyta</taxon>
        <taxon>Spermatophyta</taxon>
        <taxon>Magnoliopsida</taxon>
        <taxon>eudicotyledons</taxon>
        <taxon>Gunneridae</taxon>
        <taxon>Pentapetalae</taxon>
        <taxon>rosids</taxon>
        <taxon>fabids</taxon>
        <taxon>Malpighiales</taxon>
        <taxon>Salicaceae</taxon>
        <taxon>Saliceae</taxon>
        <taxon>Salix</taxon>
    </lineage>
</organism>
<name>A0ABQ9AID5_9ROSI</name>
<reference evidence="1" key="1">
    <citation type="submission" date="2022-10" db="EMBL/GenBank/DDBJ databases">
        <authorList>
            <person name="Hyden B.L."/>
            <person name="Feng K."/>
            <person name="Yates T."/>
            <person name="Jawdy S."/>
            <person name="Smart L.B."/>
            <person name="Muchero W."/>
        </authorList>
    </citation>
    <scope>NUCLEOTIDE SEQUENCE</scope>
    <source>
        <tissue evidence="1">Shoot tip</tissue>
    </source>
</reference>
<evidence type="ECO:0000313" key="2">
    <source>
        <dbReference type="Proteomes" id="UP001141253"/>
    </source>
</evidence>